<keyword evidence="1" id="KW-1133">Transmembrane helix</keyword>
<evidence type="ECO:0000313" key="2">
    <source>
        <dbReference type="EMBL" id="GGE59650.1"/>
    </source>
</evidence>
<organism evidence="2 3">
    <name type="scientific">Priestia taiwanensis</name>
    <dbReference type="NCBI Taxonomy" id="1347902"/>
    <lineage>
        <taxon>Bacteria</taxon>
        <taxon>Bacillati</taxon>
        <taxon>Bacillota</taxon>
        <taxon>Bacilli</taxon>
        <taxon>Bacillales</taxon>
        <taxon>Bacillaceae</taxon>
        <taxon>Priestia</taxon>
    </lineage>
</organism>
<keyword evidence="1" id="KW-0472">Membrane</keyword>
<keyword evidence="3" id="KW-1185">Reference proteome</keyword>
<gene>
    <name evidence="2" type="ORF">GCM10007140_07450</name>
</gene>
<reference evidence="2" key="1">
    <citation type="journal article" date="2014" name="Int. J. Syst. Evol. Microbiol.">
        <title>Complete genome sequence of Corynebacterium casei LMG S-19264T (=DSM 44701T), isolated from a smear-ripened cheese.</title>
        <authorList>
            <consortium name="US DOE Joint Genome Institute (JGI-PGF)"/>
            <person name="Walter F."/>
            <person name="Albersmeier A."/>
            <person name="Kalinowski J."/>
            <person name="Ruckert C."/>
        </authorList>
    </citation>
    <scope>NUCLEOTIDE SEQUENCE</scope>
    <source>
        <strain evidence="2">CGMCC 1.12698</strain>
    </source>
</reference>
<dbReference type="EMBL" id="BMFK01000001">
    <property type="protein sequence ID" value="GGE59650.1"/>
    <property type="molecule type" value="Genomic_DNA"/>
</dbReference>
<evidence type="ECO:0000256" key="1">
    <source>
        <dbReference type="SAM" id="Phobius"/>
    </source>
</evidence>
<evidence type="ECO:0000313" key="3">
    <source>
        <dbReference type="Proteomes" id="UP000605259"/>
    </source>
</evidence>
<feature type="transmembrane region" description="Helical" evidence="1">
    <location>
        <begin position="114"/>
        <end position="132"/>
    </location>
</feature>
<name>A0A917ELW3_9BACI</name>
<feature type="transmembrane region" description="Helical" evidence="1">
    <location>
        <begin position="28"/>
        <end position="46"/>
    </location>
</feature>
<dbReference type="AlphaFoldDB" id="A0A917ELW3"/>
<keyword evidence="1" id="KW-0812">Transmembrane</keyword>
<feature type="transmembrane region" description="Helical" evidence="1">
    <location>
        <begin position="52"/>
        <end position="72"/>
    </location>
</feature>
<accession>A0A917ELW3</accession>
<feature type="transmembrane region" description="Helical" evidence="1">
    <location>
        <begin position="179"/>
        <end position="200"/>
    </location>
</feature>
<sequence>MKKISDFNKKAFGNYMVVHSLYGMRGNIIALIIGMLDIFILLPALAPPFQSIYVYILVPPIAFLNLWGIWIIINPRKRQVQYTLFRGAFGIVCSAGLLIVAQKFAYTTLKLQTPLYFIFSFSLYFFALYYYYQKHVQKLCKQKKKSVSSRGIGSIGVASIAGAGQIIGGILIGSASQQVMGIVMMSIYSMLSFMSFHFIMELHRYYYLRRYIKDEGARLETSTD</sequence>
<comment type="caution">
    <text evidence="2">The sequence shown here is derived from an EMBL/GenBank/DDBJ whole genome shotgun (WGS) entry which is preliminary data.</text>
</comment>
<dbReference type="RefSeq" id="WP_188387084.1">
    <property type="nucleotide sequence ID" value="NZ_BMFK01000001.1"/>
</dbReference>
<feature type="transmembrane region" description="Helical" evidence="1">
    <location>
        <begin position="152"/>
        <end position="173"/>
    </location>
</feature>
<dbReference type="Proteomes" id="UP000605259">
    <property type="component" value="Unassembled WGS sequence"/>
</dbReference>
<reference evidence="2" key="2">
    <citation type="submission" date="2020-09" db="EMBL/GenBank/DDBJ databases">
        <authorList>
            <person name="Sun Q."/>
            <person name="Zhou Y."/>
        </authorList>
    </citation>
    <scope>NUCLEOTIDE SEQUENCE</scope>
    <source>
        <strain evidence="2">CGMCC 1.12698</strain>
    </source>
</reference>
<protein>
    <submittedName>
        <fullName evidence="2">Uncharacterized protein</fullName>
    </submittedName>
</protein>
<proteinExistence type="predicted"/>
<feature type="transmembrane region" description="Helical" evidence="1">
    <location>
        <begin position="84"/>
        <end position="102"/>
    </location>
</feature>